<evidence type="ECO:0000313" key="14">
    <source>
        <dbReference type="Proteomes" id="UP000283000"/>
    </source>
</evidence>
<keyword evidence="5 7" id="KW-1133">Transmembrane helix</keyword>
<feature type="transmembrane region" description="Helical" evidence="7">
    <location>
        <begin position="99"/>
        <end position="120"/>
    </location>
</feature>
<feature type="transmembrane region" description="Helical" evidence="7">
    <location>
        <begin position="132"/>
        <end position="158"/>
    </location>
</feature>
<dbReference type="AlphaFoldDB" id="A0A2A3YZX3"/>
<evidence type="ECO:0000313" key="10">
    <source>
        <dbReference type="EMBL" id="PCC44675.1"/>
    </source>
</evidence>
<keyword evidence="4 7" id="KW-0812">Transmembrane</keyword>
<accession>A0A2A3YZX3</accession>
<dbReference type="GO" id="GO:0005886">
    <property type="term" value="C:plasma membrane"/>
    <property type="evidence" value="ECO:0007669"/>
    <property type="project" value="UniProtKB-SubCell"/>
</dbReference>
<dbReference type="InterPro" id="IPR035906">
    <property type="entry name" value="MetI-like_sf"/>
</dbReference>
<dbReference type="Proteomes" id="UP000283000">
    <property type="component" value="Chromosome"/>
</dbReference>
<dbReference type="Proteomes" id="UP000218620">
    <property type="component" value="Unassembled WGS sequence"/>
</dbReference>
<evidence type="ECO:0000256" key="7">
    <source>
        <dbReference type="RuleBase" id="RU363032"/>
    </source>
</evidence>
<evidence type="ECO:0000259" key="8">
    <source>
        <dbReference type="PROSITE" id="PS50928"/>
    </source>
</evidence>
<keyword evidence="2 7" id="KW-0813">Transport</keyword>
<evidence type="ECO:0000256" key="2">
    <source>
        <dbReference type="ARBA" id="ARBA00022448"/>
    </source>
</evidence>
<dbReference type="Gene3D" id="1.10.3720.10">
    <property type="entry name" value="MetI-like"/>
    <property type="match status" value="1"/>
</dbReference>
<dbReference type="EMBL" id="CP025330">
    <property type="protein sequence ID" value="AZT94401.1"/>
    <property type="molecule type" value="Genomic_DNA"/>
</dbReference>
<reference evidence="9 14" key="2">
    <citation type="submission" date="2017-12" db="EMBL/GenBank/DDBJ databases">
        <authorList>
            <person name="Levesque S."/>
        </authorList>
    </citation>
    <scope>NUCLEOTIDE SEQUENCE [LARGE SCALE GENOMIC DNA]</scope>
    <source>
        <strain evidence="9 14">SMQ-1417</strain>
    </source>
</reference>
<feature type="transmembrane region" description="Helical" evidence="7">
    <location>
        <begin position="12"/>
        <end position="30"/>
    </location>
</feature>
<protein>
    <submittedName>
        <fullName evidence="9">ABC transporter permease</fullName>
    </submittedName>
    <submittedName>
        <fullName evidence="10">Peptide ABC transporter</fullName>
    </submittedName>
</protein>
<reference evidence="9 14" key="3">
    <citation type="submission" date="2019-01" db="EMBL/GenBank/DDBJ databases">
        <title>Comparative genomic analysis of Brevibacterium aurantiacum sheds light on its evolution and its adaptation to smear-ripened cheeses.</title>
        <authorList>
            <person name="Moineau S."/>
        </authorList>
    </citation>
    <scope>NUCLEOTIDE SEQUENCE [LARGE SCALE GENOMIC DNA]</scope>
    <source>
        <strain evidence="9 14">SMQ-1417</strain>
    </source>
</reference>
<proteinExistence type="inferred from homology"/>
<dbReference type="CDD" id="cd06261">
    <property type="entry name" value="TM_PBP2"/>
    <property type="match status" value="1"/>
</dbReference>
<dbReference type="Proteomes" id="UP000217564">
    <property type="component" value="Unassembled WGS sequence"/>
</dbReference>
<evidence type="ECO:0000256" key="5">
    <source>
        <dbReference type="ARBA" id="ARBA00022989"/>
    </source>
</evidence>
<evidence type="ECO:0000256" key="1">
    <source>
        <dbReference type="ARBA" id="ARBA00004651"/>
    </source>
</evidence>
<sequence>MAGFLLRRAGALIPVLIVVAIVTFLLIHLMPGDAAAVMLGPEATPDQVETLRQSLGLNEPLYMQFFTWVGNALQGDLGQSFFIGLPVTTVIHAALAPTINLAIFAEIIAILVGVPAGIIAARRQGTGTDQTVMVGALLGISVPSFLLGLFLMLVFAVLLGWLPVAGYSPLEDGLVETLRYLLLPAIALGSMQAALIARMTRTSMLETLSKPYLKTAKAKGLSGNRIIYKHALKNAAMPILTTIGQTLGTLVAGAAVVETVFNVPGLGQLIVNSIERRDIVVIQGVILLIAVSYVLINFLVDVLYSVLDPRVRYS</sequence>
<organism evidence="10 13">
    <name type="scientific">Brevibacterium aurantiacum</name>
    <dbReference type="NCBI Taxonomy" id="273384"/>
    <lineage>
        <taxon>Bacteria</taxon>
        <taxon>Bacillati</taxon>
        <taxon>Actinomycetota</taxon>
        <taxon>Actinomycetes</taxon>
        <taxon>Micrococcales</taxon>
        <taxon>Brevibacteriaceae</taxon>
        <taxon>Brevibacterium</taxon>
    </lineage>
</organism>
<comment type="subcellular location">
    <subcellularLocation>
        <location evidence="1 7">Cell membrane</location>
        <topology evidence="1 7">Multi-pass membrane protein</topology>
    </subcellularLocation>
</comment>
<keyword evidence="3" id="KW-1003">Cell membrane</keyword>
<reference evidence="12 13" key="1">
    <citation type="journal article" date="2017" name="Elife">
        <title>Extensive horizontal gene transfer in cheese-associated bacteria.</title>
        <authorList>
            <person name="Bonham K.S."/>
            <person name="Wolfe B.E."/>
            <person name="Dutton R.J."/>
        </authorList>
    </citation>
    <scope>NUCLEOTIDE SEQUENCE [LARGE SCALE GENOMIC DNA]</scope>
    <source>
        <strain evidence="11 12">947_7</strain>
        <strain evidence="10 13">962_8</strain>
    </source>
</reference>
<evidence type="ECO:0000313" key="13">
    <source>
        <dbReference type="Proteomes" id="UP000218620"/>
    </source>
</evidence>
<feature type="transmembrane region" description="Helical" evidence="7">
    <location>
        <begin position="279"/>
        <end position="300"/>
    </location>
</feature>
<dbReference type="SUPFAM" id="SSF161098">
    <property type="entry name" value="MetI-like"/>
    <property type="match status" value="1"/>
</dbReference>
<evidence type="ECO:0000256" key="6">
    <source>
        <dbReference type="ARBA" id="ARBA00023136"/>
    </source>
</evidence>
<comment type="similarity">
    <text evidence="7">Belongs to the binding-protein-dependent transport system permease family.</text>
</comment>
<dbReference type="PROSITE" id="PS50928">
    <property type="entry name" value="ABC_TM1"/>
    <property type="match status" value="1"/>
</dbReference>
<feature type="domain" description="ABC transmembrane type-1" evidence="8">
    <location>
        <begin position="95"/>
        <end position="304"/>
    </location>
</feature>
<dbReference type="InterPro" id="IPR000515">
    <property type="entry name" value="MetI-like"/>
</dbReference>
<evidence type="ECO:0000256" key="3">
    <source>
        <dbReference type="ARBA" id="ARBA00022475"/>
    </source>
</evidence>
<dbReference type="InterPro" id="IPR045621">
    <property type="entry name" value="BPD_transp_1_N"/>
</dbReference>
<evidence type="ECO:0000313" key="11">
    <source>
        <dbReference type="EMBL" id="PCC46143.1"/>
    </source>
</evidence>
<dbReference type="Pfam" id="PF00528">
    <property type="entry name" value="BPD_transp_1"/>
    <property type="match status" value="1"/>
</dbReference>
<feature type="transmembrane region" description="Helical" evidence="7">
    <location>
        <begin position="178"/>
        <end position="197"/>
    </location>
</feature>
<dbReference type="PANTHER" id="PTHR43163:SF6">
    <property type="entry name" value="DIPEPTIDE TRANSPORT SYSTEM PERMEASE PROTEIN DPPB-RELATED"/>
    <property type="match status" value="1"/>
</dbReference>
<dbReference type="EMBL" id="NRGP01000016">
    <property type="protein sequence ID" value="PCC46143.1"/>
    <property type="molecule type" value="Genomic_DNA"/>
</dbReference>
<dbReference type="EMBL" id="NRGQ01000002">
    <property type="protein sequence ID" value="PCC44675.1"/>
    <property type="molecule type" value="Genomic_DNA"/>
</dbReference>
<evidence type="ECO:0000313" key="9">
    <source>
        <dbReference type="EMBL" id="AZT94401.1"/>
    </source>
</evidence>
<dbReference type="GO" id="GO:0055085">
    <property type="term" value="P:transmembrane transport"/>
    <property type="evidence" value="ECO:0007669"/>
    <property type="project" value="InterPro"/>
</dbReference>
<evidence type="ECO:0000313" key="12">
    <source>
        <dbReference type="Proteomes" id="UP000217564"/>
    </source>
</evidence>
<gene>
    <name evidence="11" type="ORF">CIK64_12050</name>
    <name evidence="10" type="ORF">CIK65_00470</name>
    <name evidence="9" type="ORF">CXR23_15630</name>
</gene>
<name>A0A2A3YZX3_BREAU</name>
<keyword evidence="6 7" id="KW-0472">Membrane</keyword>
<evidence type="ECO:0000256" key="4">
    <source>
        <dbReference type="ARBA" id="ARBA00022692"/>
    </source>
</evidence>
<dbReference type="PANTHER" id="PTHR43163">
    <property type="entry name" value="DIPEPTIDE TRANSPORT SYSTEM PERMEASE PROTEIN DPPB-RELATED"/>
    <property type="match status" value="1"/>
</dbReference>
<dbReference type="Pfam" id="PF19300">
    <property type="entry name" value="BPD_transp_1_N"/>
    <property type="match status" value="1"/>
</dbReference>